<organism evidence="1 2">
    <name type="scientific">Chlamydomonas eustigma</name>
    <dbReference type="NCBI Taxonomy" id="1157962"/>
    <lineage>
        <taxon>Eukaryota</taxon>
        <taxon>Viridiplantae</taxon>
        <taxon>Chlorophyta</taxon>
        <taxon>core chlorophytes</taxon>
        <taxon>Chlorophyceae</taxon>
        <taxon>CS clade</taxon>
        <taxon>Chlamydomonadales</taxon>
        <taxon>Chlamydomonadaceae</taxon>
        <taxon>Chlamydomonas</taxon>
    </lineage>
</organism>
<dbReference type="SFLD" id="SFLDS00003">
    <property type="entry name" value="Haloacid_Dehalogenase"/>
    <property type="match status" value="1"/>
</dbReference>
<dbReference type="PANTHER" id="PTHR43885">
    <property type="entry name" value="HALOACID DEHALOGENASE-LIKE HYDROLASE"/>
    <property type="match status" value="1"/>
</dbReference>
<dbReference type="PANTHER" id="PTHR43885:SF1">
    <property type="entry name" value="SUPERFAMILY HYDROLASE, PUTATIVE (AFU_ORTHOLOGUE AFUA_4G13290)-RELATED"/>
    <property type="match status" value="1"/>
</dbReference>
<dbReference type="Gene3D" id="1.10.150.240">
    <property type="entry name" value="Putative phosphatase, domain 2"/>
    <property type="match status" value="1"/>
</dbReference>
<dbReference type="AlphaFoldDB" id="A0A250XBP9"/>
<dbReference type="Pfam" id="PF13242">
    <property type="entry name" value="Hydrolase_like"/>
    <property type="match status" value="1"/>
</dbReference>
<dbReference type="OrthoDB" id="40579at2759"/>
<dbReference type="EMBL" id="BEGY01000053">
    <property type="protein sequence ID" value="GAX80513.1"/>
    <property type="molecule type" value="Genomic_DNA"/>
</dbReference>
<proteinExistence type="predicted"/>
<evidence type="ECO:0000313" key="1">
    <source>
        <dbReference type="EMBL" id="GAX80513.1"/>
    </source>
</evidence>
<accession>A0A250XBP9</accession>
<comment type="caution">
    <text evidence="1">The sequence shown here is derived from an EMBL/GenBank/DDBJ whole genome shotgun (WGS) entry which is preliminary data.</text>
</comment>
<dbReference type="STRING" id="1157962.A0A250XBP9"/>
<dbReference type="SFLD" id="SFLDG01129">
    <property type="entry name" value="C1.5:_HAD__Beta-PGM__Phosphata"/>
    <property type="match status" value="1"/>
</dbReference>
<dbReference type="SUPFAM" id="SSF56784">
    <property type="entry name" value="HAD-like"/>
    <property type="match status" value="1"/>
</dbReference>
<keyword evidence="2" id="KW-1185">Reference proteome</keyword>
<name>A0A250XBP9_9CHLO</name>
<dbReference type="InterPro" id="IPR023198">
    <property type="entry name" value="PGP-like_dom2"/>
</dbReference>
<sequence length="293" mass="31831">MLLATKKVSTPLQVYARKSTGFPSSQRIISTLRDKTNVVMSASQMTLISFDVDGTLIHSVGENANKLHKDAFAEGFKRIFGLDTTIDVVKHHGSTDPLIIIKVLEHHGISKEEALSRIPDIQDVMINHFVEHSSKAAEGIEILPGVQKLLQELQATDRAMTCLVTGNLEPIGWSKMRSLGIQPLFSLPNFGGFSTDYCSGNTEESWRDRAEFVKIAAGKFQAQHPDLVLGKRFHVGDTPQDILAALEGGATAIGVATGIYTADELRAVAPRGDVIVLENLQDTSNVLKAFGLA</sequence>
<protein>
    <submittedName>
        <fullName evidence="1">Uncharacterized protein</fullName>
    </submittedName>
</protein>
<evidence type="ECO:0000313" key="2">
    <source>
        <dbReference type="Proteomes" id="UP000232323"/>
    </source>
</evidence>
<reference evidence="1 2" key="1">
    <citation type="submission" date="2017-08" db="EMBL/GenBank/DDBJ databases">
        <title>Acidophilic green algal genome provides insights into adaptation to an acidic environment.</title>
        <authorList>
            <person name="Hirooka S."/>
            <person name="Hirose Y."/>
            <person name="Kanesaki Y."/>
            <person name="Higuchi S."/>
            <person name="Fujiwara T."/>
            <person name="Onuma R."/>
            <person name="Era A."/>
            <person name="Ohbayashi R."/>
            <person name="Uzuka A."/>
            <person name="Nozaki H."/>
            <person name="Yoshikawa H."/>
            <person name="Miyagishima S.Y."/>
        </authorList>
    </citation>
    <scope>NUCLEOTIDE SEQUENCE [LARGE SCALE GENOMIC DNA]</scope>
    <source>
        <strain evidence="1 2">NIES-2499</strain>
    </source>
</reference>
<dbReference type="Gene3D" id="3.40.50.1000">
    <property type="entry name" value="HAD superfamily/HAD-like"/>
    <property type="match status" value="1"/>
</dbReference>
<dbReference type="Proteomes" id="UP000232323">
    <property type="component" value="Unassembled WGS sequence"/>
</dbReference>
<dbReference type="InterPro" id="IPR036412">
    <property type="entry name" value="HAD-like_sf"/>
</dbReference>
<gene>
    <name evidence="1" type="ORF">CEUSTIGMA_g7951.t1</name>
</gene>
<dbReference type="InterPro" id="IPR023214">
    <property type="entry name" value="HAD_sf"/>
</dbReference>